<dbReference type="Pfam" id="PF02518">
    <property type="entry name" value="HATPase_c"/>
    <property type="match status" value="1"/>
</dbReference>
<comment type="subcellular location">
    <subcellularLocation>
        <location evidence="2">Cell membrane</location>
    </subcellularLocation>
</comment>
<dbReference type="PROSITE" id="PS50109">
    <property type="entry name" value="HIS_KIN"/>
    <property type="match status" value="1"/>
</dbReference>
<evidence type="ECO:0000256" key="7">
    <source>
        <dbReference type="ARBA" id="ARBA00022777"/>
    </source>
</evidence>
<dbReference type="Gene3D" id="1.10.287.130">
    <property type="match status" value="1"/>
</dbReference>
<dbReference type="CDD" id="cd00075">
    <property type="entry name" value="HATPase"/>
    <property type="match status" value="1"/>
</dbReference>
<dbReference type="InterPro" id="IPR036890">
    <property type="entry name" value="HATPase_C_sf"/>
</dbReference>
<evidence type="ECO:0000313" key="13">
    <source>
        <dbReference type="Proteomes" id="UP000805614"/>
    </source>
</evidence>
<dbReference type="SUPFAM" id="SSF55874">
    <property type="entry name" value="ATPase domain of HSP90 chaperone/DNA topoisomerase II/histidine kinase"/>
    <property type="match status" value="1"/>
</dbReference>
<keyword evidence="4" id="KW-0597">Phosphoprotein</keyword>
<organism evidence="12 13">
    <name type="scientific">Actinomadura alba</name>
    <dbReference type="NCBI Taxonomy" id="406431"/>
    <lineage>
        <taxon>Bacteria</taxon>
        <taxon>Bacillati</taxon>
        <taxon>Actinomycetota</taxon>
        <taxon>Actinomycetes</taxon>
        <taxon>Streptosporangiales</taxon>
        <taxon>Thermomonosporaceae</taxon>
        <taxon>Actinomadura</taxon>
    </lineage>
</organism>
<evidence type="ECO:0000313" key="12">
    <source>
        <dbReference type="EMBL" id="MBC6469666.1"/>
    </source>
</evidence>
<evidence type="ECO:0000256" key="8">
    <source>
        <dbReference type="ARBA" id="ARBA00022989"/>
    </source>
</evidence>
<dbReference type="PANTHER" id="PTHR45436">
    <property type="entry name" value="SENSOR HISTIDINE KINASE YKOH"/>
    <property type="match status" value="1"/>
</dbReference>
<comment type="caution">
    <text evidence="12">The sequence shown here is derived from an EMBL/GenBank/DDBJ whole genome shotgun (WGS) entry which is preliminary data.</text>
</comment>
<evidence type="ECO:0000256" key="3">
    <source>
        <dbReference type="ARBA" id="ARBA00012438"/>
    </source>
</evidence>
<feature type="domain" description="Histidine kinase" evidence="11">
    <location>
        <begin position="3"/>
        <end position="209"/>
    </location>
</feature>
<evidence type="ECO:0000256" key="5">
    <source>
        <dbReference type="ARBA" id="ARBA00022679"/>
    </source>
</evidence>
<dbReference type="Gene3D" id="3.30.565.10">
    <property type="entry name" value="Histidine kinase-like ATPase, C-terminal domain"/>
    <property type="match status" value="1"/>
</dbReference>
<protein>
    <recommendedName>
        <fullName evidence="3">histidine kinase</fullName>
        <ecNumber evidence="3">2.7.13.3</ecNumber>
    </recommendedName>
</protein>
<dbReference type="GO" id="GO:0016301">
    <property type="term" value="F:kinase activity"/>
    <property type="evidence" value="ECO:0007669"/>
    <property type="project" value="UniProtKB-KW"/>
</dbReference>
<dbReference type="PRINTS" id="PR00344">
    <property type="entry name" value="BCTRLSENSOR"/>
</dbReference>
<dbReference type="Proteomes" id="UP000805614">
    <property type="component" value="Unassembled WGS sequence"/>
</dbReference>
<dbReference type="InterPro" id="IPR003594">
    <property type="entry name" value="HATPase_dom"/>
</dbReference>
<dbReference type="RefSeq" id="WP_187246716.1">
    <property type="nucleotide sequence ID" value="NZ_BAAAOK010000006.1"/>
</dbReference>
<name>A0ABR7LXT8_9ACTN</name>
<accession>A0ABR7LXT8</accession>
<reference evidence="12 13" key="1">
    <citation type="submission" date="2020-06" db="EMBL/GenBank/DDBJ databases">
        <title>Actinomadura xiongansis sp. nov., isolated from soil of Baiyangdian.</title>
        <authorList>
            <person name="Zhang X."/>
        </authorList>
    </citation>
    <scope>NUCLEOTIDE SEQUENCE [LARGE SCALE GENOMIC DNA]</scope>
    <source>
        <strain evidence="12 13">HBUM206468</strain>
    </source>
</reference>
<keyword evidence="8" id="KW-1133">Transmembrane helix</keyword>
<evidence type="ECO:0000256" key="9">
    <source>
        <dbReference type="ARBA" id="ARBA00023012"/>
    </source>
</evidence>
<keyword evidence="5" id="KW-0808">Transferase</keyword>
<evidence type="ECO:0000256" key="4">
    <source>
        <dbReference type="ARBA" id="ARBA00022553"/>
    </source>
</evidence>
<evidence type="ECO:0000259" key="11">
    <source>
        <dbReference type="PROSITE" id="PS50109"/>
    </source>
</evidence>
<dbReference type="InterPro" id="IPR036097">
    <property type="entry name" value="HisK_dim/P_sf"/>
</dbReference>
<proteinExistence type="predicted"/>
<dbReference type="EMBL" id="JABVEC010000030">
    <property type="protein sequence ID" value="MBC6469666.1"/>
    <property type="molecule type" value="Genomic_DNA"/>
</dbReference>
<dbReference type="PANTHER" id="PTHR45436:SF5">
    <property type="entry name" value="SENSOR HISTIDINE KINASE TRCS"/>
    <property type="match status" value="1"/>
</dbReference>
<keyword evidence="13" id="KW-1185">Reference proteome</keyword>
<evidence type="ECO:0000256" key="10">
    <source>
        <dbReference type="ARBA" id="ARBA00023136"/>
    </source>
</evidence>
<keyword evidence="6" id="KW-0812">Transmembrane</keyword>
<dbReference type="SMART" id="SM00387">
    <property type="entry name" value="HATPase_c"/>
    <property type="match status" value="1"/>
</dbReference>
<dbReference type="Pfam" id="PF00512">
    <property type="entry name" value="HisKA"/>
    <property type="match status" value="1"/>
</dbReference>
<dbReference type="SUPFAM" id="SSF47384">
    <property type="entry name" value="Homodimeric domain of signal transducing histidine kinase"/>
    <property type="match status" value="1"/>
</dbReference>
<gene>
    <name evidence="12" type="ORF">HKK74_29865</name>
</gene>
<comment type="catalytic activity">
    <reaction evidence="1">
        <text>ATP + protein L-histidine = ADP + protein N-phospho-L-histidine.</text>
        <dbReference type="EC" id="2.7.13.3"/>
    </reaction>
</comment>
<evidence type="ECO:0000256" key="6">
    <source>
        <dbReference type="ARBA" id="ARBA00022692"/>
    </source>
</evidence>
<dbReference type="SMART" id="SM00388">
    <property type="entry name" value="HisKA"/>
    <property type="match status" value="1"/>
</dbReference>
<dbReference type="InterPro" id="IPR004358">
    <property type="entry name" value="Sig_transdc_His_kin-like_C"/>
</dbReference>
<evidence type="ECO:0000256" key="1">
    <source>
        <dbReference type="ARBA" id="ARBA00000085"/>
    </source>
</evidence>
<dbReference type="InterPro" id="IPR005467">
    <property type="entry name" value="His_kinase_dom"/>
</dbReference>
<dbReference type="EC" id="2.7.13.3" evidence="3"/>
<dbReference type="InterPro" id="IPR050428">
    <property type="entry name" value="TCS_sensor_his_kinase"/>
</dbReference>
<dbReference type="CDD" id="cd00082">
    <property type="entry name" value="HisKA"/>
    <property type="match status" value="1"/>
</dbReference>
<dbReference type="InterPro" id="IPR003661">
    <property type="entry name" value="HisK_dim/P_dom"/>
</dbReference>
<keyword evidence="9" id="KW-0902">Two-component regulatory system</keyword>
<sequence length="209" mass="22812">MHDAAHQLRGPITGLRTRLEEAGLHPEDAPLRDLAAGALRDVGRLEQIVNDLLLLAGIDAGVPREREIVDLAELVEAEVSQRADRIPVRCILDREVIVNAVPDRFAQLLGNLLDNGQRHADRNLEIEVYRSGDRAELTVADDGDGIAETDRERVFERFTRLAPAVRRDGNGTGLGLAIAREIAHDHGGTLHVGDSPFGGARFVLRLPLA</sequence>
<keyword evidence="7 12" id="KW-0418">Kinase</keyword>
<keyword evidence="10" id="KW-0472">Membrane</keyword>
<evidence type="ECO:0000256" key="2">
    <source>
        <dbReference type="ARBA" id="ARBA00004236"/>
    </source>
</evidence>